<evidence type="ECO:0000256" key="1">
    <source>
        <dbReference type="ARBA" id="ARBA00004141"/>
    </source>
</evidence>
<evidence type="ECO:0000256" key="6">
    <source>
        <dbReference type="ARBA" id="ARBA00022692"/>
    </source>
</evidence>
<evidence type="ECO:0000313" key="10">
    <source>
        <dbReference type="EMBL" id="ARN57639.1"/>
    </source>
</evidence>
<keyword evidence="11" id="KW-1185">Reference proteome</keyword>
<dbReference type="InterPro" id="IPR029044">
    <property type="entry name" value="Nucleotide-diphossugar_trans"/>
</dbReference>
<sequence length="406" mass="46886">MHIEWYQTVSLVFVITQLYFLEFIRRNNQHNLKRKDKDSLNDYRPNVYLTIPCKGLDTEFEKNISAFFKLAYPNYHLSFVVESEDDPAFPVLSRLKREFAGQTKALSVQVGVAGVSENACQKTHNMLHSLKFVPEDTEVLAFADSDARPLPEWLGSLVHPLKQEKKVGASTGYRWFIPIDGNIPVLFLSILNAKVAQILGKSRFNQAWGGSMAIRKDLFYKLDLHKIWQTCVSDDLTLSLQVLKAGYRIRYSPLCMVASYEAFTWKRLFDFIYRQLMITRVTSPIVWFLGVIASLFSVCGSWGALIYGIYGLANSLPSAYYALGTSLIFFAAMSVRAYWRQKTMQNLLYRYREDIQKYSIYDITLSSIVSLFMIVFLFVSAFGRTITWRGVRYKMISAYRAKRIRN</sequence>
<dbReference type="Proteomes" id="UP000193334">
    <property type="component" value="Chromosome"/>
</dbReference>
<evidence type="ECO:0000313" key="11">
    <source>
        <dbReference type="Proteomes" id="UP000193334"/>
    </source>
</evidence>
<reference evidence="11" key="1">
    <citation type="submission" date="2017-04" db="EMBL/GenBank/DDBJ databases">
        <title>Comparative genomics and description of representatives of a novel lineage of planctomycetes thriving in anoxic sediments.</title>
        <authorList>
            <person name="Spring S."/>
            <person name="Bunk B."/>
            <person name="Sproer C."/>
        </authorList>
    </citation>
    <scope>NUCLEOTIDE SEQUENCE [LARGE SCALE GENOMIC DNA]</scope>
    <source>
        <strain evidence="11">ST-PulAB-D4</strain>
    </source>
</reference>
<dbReference type="PANTHER" id="PTHR12726">
    <property type="entry name" value="CERAMIDE GLUCOSYLTRANSFERASE"/>
    <property type="match status" value="1"/>
</dbReference>
<evidence type="ECO:0000256" key="5">
    <source>
        <dbReference type="ARBA" id="ARBA00022679"/>
    </source>
</evidence>
<dbReference type="Gene3D" id="3.90.550.10">
    <property type="entry name" value="Spore Coat Polysaccharide Biosynthesis Protein SpsA, Chain A"/>
    <property type="match status" value="1"/>
</dbReference>
<feature type="transmembrane region" description="Helical" evidence="9">
    <location>
        <begin position="360"/>
        <end position="382"/>
    </location>
</feature>
<evidence type="ECO:0000256" key="7">
    <source>
        <dbReference type="ARBA" id="ARBA00022989"/>
    </source>
</evidence>
<dbReference type="GO" id="GO:0006679">
    <property type="term" value="P:glucosylceramide biosynthetic process"/>
    <property type="evidence" value="ECO:0007669"/>
    <property type="project" value="TreeGrafter"/>
</dbReference>
<dbReference type="PANTHER" id="PTHR12726:SF0">
    <property type="entry name" value="CERAMIDE GLUCOSYLTRANSFERASE"/>
    <property type="match status" value="1"/>
</dbReference>
<dbReference type="KEGG" id="pbp:STSP1_02060"/>
<feature type="transmembrane region" description="Helical" evidence="9">
    <location>
        <begin position="319"/>
        <end position="339"/>
    </location>
</feature>
<dbReference type="AlphaFoldDB" id="A0A1W6LPC9"/>
<dbReference type="InterPro" id="IPR025993">
    <property type="entry name" value="Ceramide_glucosylTrfase"/>
</dbReference>
<dbReference type="EMBL" id="CP021023">
    <property type="protein sequence ID" value="ARN57639.1"/>
    <property type="molecule type" value="Genomic_DNA"/>
</dbReference>
<dbReference type="SUPFAM" id="SSF53448">
    <property type="entry name" value="Nucleotide-diphospho-sugar transferases"/>
    <property type="match status" value="1"/>
</dbReference>
<evidence type="ECO:0000256" key="3">
    <source>
        <dbReference type="ARBA" id="ARBA00004991"/>
    </source>
</evidence>
<dbReference type="RefSeq" id="WP_085756268.1">
    <property type="nucleotide sequence ID" value="NZ_CP021023.1"/>
</dbReference>
<dbReference type="Pfam" id="PF13641">
    <property type="entry name" value="Glyco_tranf_2_3"/>
    <property type="match status" value="1"/>
</dbReference>
<comment type="pathway">
    <text evidence="2">Lipid metabolism; sphingolipid metabolism.</text>
</comment>
<gene>
    <name evidence="10" type="ORF">STSP1_02060</name>
</gene>
<evidence type="ECO:0000256" key="2">
    <source>
        <dbReference type="ARBA" id="ARBA00004760"/>
    </source>
</evidence>
<keyword evidence="6 9" id="KW-0812">Transmembrane</keyword>
<evidence type="ECO:0000256" key="4">
    <source>
        <dbReference type="ARBA" id="ARBA00022676"/>
    </source>
</evidence>
<keyword evidence="7 9" id="KW-1133">Transmembrane helix</keyword>
<comment type="subcellular location">
    <subcellularLocation>
        <location evidence="1">Membrane</location>
        <topology evidence="1">Multi-pass membrane protein</topology>
    </subcellularLocation>
</comment>
<dbReference type="GO" id="GO:0008120">
    <property type="term" value="F:ceramide glucosyltransferase activity"/>
    <property type="evidence" value="ECO:0007669"/>
    <property type="project" value="TreeGrafter"/>
</dbReference>
<organism evidence="10 11">
    <name type="scientific">Sedimentisphaera salicampi</name>
    <dbReference type="NCBI Taxonomy" id="1941349"/>
    <lineage>
        <taxon>Bacteria</taxon>
        <taxon>Pseudomonadati</taxon>
        <taxon>Planctomycetota</taxon>
        <taxon>Phycisphaerae</taxon>
        <taxon>Sedimentisphaerales</taxon>
        <taxon>Sedimentisphaeraceae</taxon>
        <taxon>Sedimentisphaera</taxon>
    </lineage>
</organism>
<name>A0A1W6LPC9_9BACT</name>
<accession>A0A1W6LPC9</accession>
<keyword evidence="5 10" id="KW-0808">Transferase</keyword>
<proteinExistence type="predicted"/>
<feature type="transmembrane region" description="Helical" evidence="9">
    <location>
        <begin position="6"/>
        <end position="24"/>
    </location>
</feature>
<protein>
    <submittedName>
        <fullName evidence="10">N-glycosyltransferase</fullName>
    </submittedName>
</protein>
<comment type="pathway">
    <text evidence="3">Sphingolipid metabolism.</text>
</comment>
<dbReference type="STRING" id="1941349.STSP1_02060"/>
<keyword evidence="8 9" id="KW-0472">Membrane</keyword>
<feature type="transmembrane region" description="Helical" evidence="9">
    <location>
        <begin position="285"/>
        <end position="313"/>
    </location>
</feature>
<evidence type="ECO:0000256" key="9">
    <source>
        <dbReference type="SAM" id="Phobius"/>
    </source>
</evidence>
<keyword evidence="4" id="KW-0328">Glycosyltransferase</keyword>
<evidence type="ECO:0000256" key="8">
    <source>
        <dbReference type="ARBA" id="ARBA00023136"/>
    </source>
</evidence>
<dbReference type="GO" id="GO:0016020">
    <property type="term" value="C:membrane"/>
    <property type="evidence" value="ECO:0007669"/>
    <property type="project" value="UniProtKB-SubCell"/>
</dbReference>
<dbReference type="OrthoDB" id="284671at2"/>